<evidence type="ECO:0000313" key="1">
    <source>
        <dbReference type="EMBL" id="KDB53921.1"/>
    </source>
</evidence>
<evidence type="ECO:0000313" key="2">
    <source>
        <dbReference type="Proteomes" id="UP000026714"/>
    </source>
</evidence>
<dbReference type="InterPro" id="IPR027417">
    <property type="entry name" value="P-loop_NTPase"/>
</dbReference>
<gene>
    <name evidence="1" type="ORF">X805_04750</name>
</gene>
<dbReference type="SUPFAM" id="SSF52540">
    <property type="entry name" value="P-loop containing nucleoside triphosphate hydrolases"/>
    <property type="match status" value="1"/>
</dbReference>
<dbReference type="Proteomes" id="UP000026714">
    <property type="component" value="Unassembled WGS sequence"/>
</dbReference>
<name>A0A059KR63_9BURK</name>
<sequence>MERTVVLVAPQGAGKSLLASELKKKFRCTEVVDFSDVDHLIPGALHLAHEDVSVETDAAALVIRCRDRDAVELLLN</sequence>
<dbReference type="STRING" id="34103.SAMN05421778_11483"/>
<dbReference type="AlphaFoldDB" id="A0A059KR63"/>
<accession>A0A059KR63</accession>
<reference evidence="1 2" key="1">
    <citation type="journal article" date="2014" name="FEMS Microbiol. Ecol.">
        <title>Sphaerotilus natans encrusted with nanoball-shaped Fe(III) oxide minerals formed by nitrate-reducing mixotrophic Fe(II) oxidation.</title>
        <authorList>
            <person name="Park S."/>
            <person name="Kim D.H."/>
            <person name="Lee J.H."/>
            <person name="Hur H.G."/>
        </authorList>
    </citation>
    <scope>NUCLEOTIDE SEQUENCE [LARGE SCALE GENOMIC DNA]</scope>
    <source>
        <strain evidence="1 2">DSM 6575</strain>
    </source>
</reference>
<comment type="caution">
    <text evidence="1">The sequence shown here is derived from an EMBL/GenBank/DDBJ whole genome shotgun (WGS) entry which is preliminary data.</text>
</comment>
<keyword evidence="2" id="KW-1185">Reference proteome</keyword>
<organism evidence="1 2">
    <name type="scientific">Sphaerotilus natans subsp. natans DSM 6575</name>
    <dbReference type="NCBI Taxonomy" id="1286631"/>
    <lineage>
        <taxon>Bacteria</taxon>
        <taxon>Pseudomonadati</taxon>
        <taxon>Pseudomonadota</taxon>
        <taxon>Betaproteobacteria</taxon>
        <taxon>Burkholderiales</taxon>
        <taxon>Sphaerotilaceae</taxon>
        <taxon>Sphaerotilus</taxon>
    </lineage>
</organism>
<dbReference type="EMBL" id="AZRA01000010">
    <property type="protein sequence ID" value="KDB53921.1"/>
    <property type="molecule type" value="Genomic_DNA"/>
</dbReference>
<proteinExistence type="predicted"/>
<protein>
    <submittedName>
        <fullName evidence="1">Uncharacterized protein</fullName>
    </submittedName>
</protein>